<keyword evidence="2" id="KW-1185">Reference proteome</keyword>
<reference evidence="1 2" key="1">
    <citation type="submission" date="2019-10" db="EMBL/GenBank/DDBJ databases">
        <title>Dictyobacter vulcani sp. nov., within the class Ktedonobacteria, isolated from soil of volcanic Mt. Zao.</title>
        <authorList>
            <person name="Zheng Y."/>
            <person name="Wang C.M."/>
            <person name="Sakai Y."/>
            <person name="Abe K."/>
            <person name="Yokota A."/>
            <person name="Yabe S."/>
        </authorList>
    </citation>
    <scope>NUCLEOTIDE SEQUENCE [LARGE SCALE GENOMIC DNA]</scope>
    <source>
        <strain evidence="1 2">W12</strain>
    </source>
</reference>
<dbReference type="Proteomes" id="UP000326912">
    <property type="component" value="Unassembled WGS sequence"/>
</dbReference>
<gene>
    <name evidence="1" type="ORF">KDW_62340</name>
</gene>
<dbReference type="EMBL" id="BKZW01000005">
    <property type="protein sequence ID" value="GER92072.1"/>
    <property type="molecule type" value="Genomic_DNA"/>
</dbReference>
<organism evidence="1 2">
    <name type="scientific">Dictyobacter vulcani</name>
    <dbReference type="NCBI Taxonomy" id="2607529"/>
    <lineage>
        <taxon>Bacteria</taxon>
        <taxon>Bacillati</taxon>
        <taxon>Chloroflexota</taxon>
        <taxon>Ktedonobacteria</taxon>
        <taxon>Ktedonobacterales</taxon>
        <taxon>Dictyobacteraceae</taxon>
        <taxon>Dictyobacter</taxon>
    </lineage>
</organism>
<evidence type="ECO:0000313" key="2">
    <source>
        <dbReference type="Proteomes" id="UP000326912"/>
    </source>
</evidence>
<sequence>MFFTPSVGHTPGLSGPEVRSSLPIPTIYEQPPLKQVQWQYHLVTINTKEDALPDAEKLNELGREGWILVSVVDERVTGSGSHVYYYFVRQDINA</sequence>
<accession>A0A5J4KYC5</accession>
<dbReference type="AlphaFoldDB" id="A0A5J4KYC5"/>
<evidence type="ECO:0000313" key="1">
    <source>
        <dbReference type="EMBL" id="GER92072.1"/>
    </source>
</evidence>
<name>A0A5J4KYC5_9CHLR</name>
<evidence type="ECO:0008006" key="3">
    <source>
        <dbReference type="Google" id="ProtNLM"/>
    </source>
</evidence>
<proteinExistence type="predicted"/>
<comment type="caution">
    <text evidence="1">The sequence shown here is derived from an EMBL/GenBank/DDBJ whole genome shotgun (WGS) entry which is preliminary data.</text>
</comment>
<dbReference type="RefSeq" id="WP_198925723.1">
    <property type="nucleotide sequence ID" value="NZ_BKZW01000005.1"/>
</dbReference>
<protein>
    <recommendedName>
        <fullName evidence="3">DUF4177 domain-containing protein</fullName>
    </recommendedName>
</protein>